<dbReference type="Proteomes" id="UP000677228">
    <property type="component" value="Unassembled WGS sequence"/>
</dbReference>
<protein>
    <submittedName>
        <fullName evidence="3">Uncharacterized protein</fullName>
    </submittedName>
</protein>
<dbReference type="PANTHER" id="PTHR12697">
    <property type="entry name" value="PBS LYASE HEAT-LIKE PROTEIN"/>
    <property type="match status" value="1"/>
</dbReference>
<reference evidence="3" key="1">
    <citation type="submission" date="2021-02" db="EMBL/GenBank/DDBJ databases">
        <authorList>
            <person name="Nowell W R."/>
        </authorList>
    </citation>
    <scope>NUCLEOTIDE SEQUENCE</scope>
</reference>
<sequence length="387" mass="43765">MGEKAATNEVIDRLVNALGDKDEDVRNGACEALGNMGEKSATNGVIDRLVNALGDEDWHVRDSACEVLGKMGEKAVTNGVIDRLINALRDEDEDVGNGACEALGKMGEKAATNDVIDRLINALRDHCIEDERAARAVEWAVCSWDGIKQLDSNAVSKLFSCIRRNRMSTLRMVPPAQFIKVFFETGNDVGLALTFHASLLQGNAVTVVENNVVIYGGKEPVKLHVSRPELCRNYNSPPPPTIPLRQPKPLMALDLKLERTRLLQTLRHQDADRDHYHPAPNSANTEQRHFNKQRRLDPKMRPQRIMPNSKQTKQYPTKCLTYAVSRWSSETRYHITTASTMEHDDNPSHEAKPRHTIRFNNVTFSFITVQQQTGQYSYKVQLWFWYT</sequence>
<dbReference type="EMBL" id="CAJNOK010000399">
    <property type="protein sequence ID" value="CAF0750488.1"/>
    <property type="molecule type" value="Genomic_DNA"/>
</dbReference>
<gene>
    <name evidence="3" type="ORF">OVA965_LOCUS1981</name>
    <name evidence="4" type="ORF">TMI583_LOCUS1976</name>
</gene>
<evidence type="ECO:0000313" key="3">
    <source>
        <dbReference type="EMBL" id="CAF0750488.1"/>
    </source>
</evidence>
<dbReference type="InterPro" id="IPR011989">
    <property type="entry name" value="ARM-like"/>
</dbReference>
<dbReference type="PANTHER" id="PTHR12697:SF5">
    <property type="entry name" value="DEOXYHYPUSINE HYDROXYLASE"/>
    <property type="match status" value="1"/>
</dbReference>
<dbReference type="AlphaFoldDB" id="A0A8S2CRP0"/>
<feature type="compositionally biased region" description="Basic and acidic residues" evidence="2">
    <location>
        <begin position="286"/>
        <end position="295"/>
    </location>
</feature>
<dbReference type="EMBL" id="CAJOBA010000398">
    <property type="protein sequence ID" value="CAF3529025.1"/>
    <property type="molecule type" value="Genomic_DNA"/>
</dbReference>
<comment type="caution">
    <text evidence="3">The sequence shown here is derived from an EMBL/GenBank/DDBJ whole genome shotgun (WGS) entry which is preliminary data.</text>
</comment>
<evidence type="ECO:0000256" key="2">
    <source>
        <dbReference type="SAM" id="MobiDB-lite"/>
    </source>
</evidence>
<dbReference type="Pfam" id="PF13646">
    <property type="entry name" value="HEAT_2"/>
    <property type="match status" value="1"/>
</dbReference>
<evidence type="ECO:0000313" key="5">
    <source>
        <dbReference type="Proteomes" id="UP000677228"/>
    </source>
</evidence>
<dbReference type="Gene3D" id="1.25.10.10">
    <property type="entry name" value="Leucine-rich Repeat Variant"/>
    <property type="match status" value="1"/>
</dbReference>
<evidence type="ECO:0000256" key="1">
    <source>
        <dbReference type="ARBA" id="ARBA00022737"/>
    </source>
</evidence>
<evidence type="ECO:0000313" key="4">
    <source>
        <dbReference type="EMBL" id="CAF3529025.1"/>
    </source>
</evidence>
<dbReference type="InterPro" id="IPR000357">
    <property type="entry name" value="HEAT"/>
</dbReference>
<organism evidence="3 5">
    <name type="scientific">Didymodactylos carnosus</name>
    <dbReference type="NCBI Taxonomy" id="1234261"/>
    <lineage>
        <taxon>Eukaryota</taxon>
        <taxon>Metazoa</taxon>
        <taxon>Spiralia</taxon>
        <taxon>Gnathifera</taxon>
        <taxon>Rotifera</taxon>
        <taxon>Eurotatoria</taxon>
        <taxon>Bdelloidea</taxon>
        <taxon>Philodinida</taxon>
        <taxon>Philodinidae</taxon>
        <taxon>Didymodactylos</taxon>
    </lineage>
</organism>
<accession>A0A8S2CRP0</accession>
<dbReference type="Pfam" id="PF02985">
    <property type="entry name" value="HEAT"/>
    <property type="match status" value="1"/>
</dbReference>
<proteinExistence type="predicted"/>
<dbReference type="InterPro" id="IPR016024">
    <property type="entry name" value="ARM-type_fold"/>
</dbReference>
<dbReference type="SUPFAM" id="SSF48371">
    <property type="entry name" value="ARM repeat"/>
    <property type="match status" value="1"/>
</dbReference>
<feature type="region of interest" description="Disordered" evidence="2">
    <location>
        <begin position="272"/>
        <end position="295"/>
    </location>
</feature>
<dbReference type="Proteomes" id="UP000682733">
    <property type="component" value="Unassembled WGS sequence"/>
</dbReference>
<dbReference type="GO" id="GO:0016491">
    <property type="term" value="F:oxidoreductase activity"/>
    <property type="evidence" value="ECO:0007669"/>
    <property type="project" value="TreeGrafter"/>
</dbReference>
<name>A0A8S2CRP0_9BILA</name>
<keyword evidence="1" id="KW-0677">Repeat</keyword>